<keyword evidence="3 7" id="KW-1133">Transmembrane helix</keyword>
<feature type="region of interest" description="Disordered" evidence="6">
    <location>
        <begin position="114"/>
        <end position="138"/>
    </location>
</feature>
<keyword evidence="9" id="KW-1185">Reference proteome</keyword>
<dbReference type="OrthoDB" id="5336366at2759"/>
<evidence type="ECO:0000256" key="5">
    <source>
        <dbReference type="ARBA" id="ARBA00038013"/>
    </source>
</evidence>
<accession>A0A420YEB2</accession>
<comment type="similarity">
    <text evidence="5">Belongs to the ATG33 family.</text>
</comment>
<proteinExistence type="inferred from homology"/>
<dbReference type="EMBL" id="QVQW01000015">
    <property type="protein sequence ID" value="RKU46233.1"/>
    <property type="molecule type" value="Genomic_DNA"/>
</dbReference>
<dbReference type="AlphaFoldDB" id="A0A420YEB2"/>
<evidence type="ECO:0000256" key="6">
    <source>
        <dbReference type="SAM" id="MobiDB-lite"/>
    </source>
</evidence>
<dbReference type="InterPro" id="IPR051668">
    <property type="entry name" value="ATG33"/>
</dbReference>
<dbReference type="GO" id="GO:0005741">
    <property type="term" value="C:mitochondrial outer membrane"/>
    <property type="evidence" value="ECO:0007669"/>
    <property type="project" value="TreeGrafter"/>
</dbReference>
<gene>
    <name evidence="8" type="ORF">DL546_004889</name>
</gene>
<evidence type="ECO:0000256" key="1">
    <source>
        <dbReference type="ARBA" id="ARBA00004141"/>
    </source>
</evidence>
<feature type="region of interest" description="Disordered" evidence="6">
    <location>
        <begin position="151"/>
        <end position="174"/>
    </location>
</feature>
<evidence type="ECO:0000256" key="3">
    <source>
        <dbReference type="ARBA" id="ARBA00022989"/>
    </source>
</evidence>
<evidence type="ECO:0000313" key="9">
    <source>
        <dbReference type="Proteomes" id="UP000275385"/>
    </source>
</evidence>
<evidence type="ECO:0008006" key="10">
    <source>
        <dbReference type="Google" id="ProtNLM"/>
    </source>
</evidence>
<comment type="caution">
    <text evidence="8">The sequence shown here is derived from an EMBL/GenBank/DDBJ whole genome shotgun (WGS) entry which is preliminary data.</text>
</comment>
<feature type="transmembrane region" description="Helical" evidence="7">
    <location>
        <begin position="58"/>
        <end position="76"/>
    </location>
</feature>
<dbReference type="GO" id="GO:0000422">
    <property type="term" value="P:autophagy of mitochondrion"/>
    <property type="evidence" value="ECO:0007669"/>
    <property type="project" value="TreeGrafter"/>
</dbReference>
<protein>
    <recommendedName>
        <fullName evidence="10">Autophagy-related protein 33</fullName>
    </recommendedName>
</protein>
<sequence length="223" mass="23750">MASRGVSTLKFVGTVSLGLLTGLSYTLSTLTVPSLLNLPSASSASRAFDYLISTAKTHLLSLTTVSASSFFLAYLLSPRAQRHPYLLYTTLLVAGSRLVTSDLVCPYLFIAKSSAPSSPSASAAAARQKRKQEKKDQAHMEASYEVLGASELQTDKTDSDESPSDEEAAQINGERVRTEVEGFLKKQTVQTAISGLGFLMAVIGIWGDGAAQAFYSDVVVVKV</sequence>
<evidence type="ECO:0000256" key="7">
    <source>
        <dbReference type="SAM" id="Phobius"/>
    </source>
</evidence>
<feature type="transmembrane region" description="Helical" evidence="7">
    <location>
        <begin position="12"/>
        <end position="38"/>
    </location>
</feature>
<keyword evidence="2 7" id="KW-0812">Transmembrane</keyword>
<name>A0A420YEB2_9PEZI</name>
<dbReference type="Proteomes" id="UP000275385">
    <property type="component" value="Unassembled WGS sequence"/>
</dbReference>
<dbReference type="STRING" id="177199.A0A420YEB2"/>
<dbReference type="GO" id="GO:0016236">
    <property type="term" value="P:macroautophagy"/>
    <property type="evidence" value="ECO:0007669"/>
    <property type="project" value="TreeGrafter"/>
</dbReference>
<evidence type="ECO:0000256" key="2">
    <source>
        <dbReference type="ARBA" id="ARBA00022692"/>
    </source>
</evidence>
<keyword evidence="4 7" id="KW-0472">Membrane</keyword>
<feature type="compositionally biased region" description="Low complexity" evidence="6">
    <location>
        <begin position="114"/>
        <end position="126"/>
    </location>
</feature>
<dbReference type="PANTHER" id="PTHR37278:SF1">
    <property type="entry name" value="AUTOPHAGY-RELATED PROTEIN 33-RELATED"/>
    <property type="match status" value="1"/>
</dbReference>
<organism evidence="8 9">
    <name type="scientific">Coniochaeta pulveracea</name>
    <dbReference type="NCBI Taxonomy" id="177199"/>
    <lineage>
        <taxon>Eukaryota</taxon>
        <taxon>Fungi</taxon>
        <taxon>Dikarya</taxon>
        <taxon>Ascomycota</taxon>
        <taxon>Pezizomycotina</taxon>
        <taxon>Sordariomycetes</taxon>
        <taxon>Sordariomycetidae</taxon>
        <taxon>Coniochaetales</taxon>
        <taxon>Coniochaetaceae</taxon>
        <taxon>Coniochaeta</taxon>
    </lineage>
</organism>
<comment type="subcellular location">
    <subcellularLocation>
        <location evidence="1">Membrane</location>
        <topology evidence="1">Multi-pass membrane protein</topology>
    </subcellularLocation>
</comment>
<evidence type="ECO:0000256" key="4">
    <source>
        <dbReference type="ARBA" id="ARBA00023136"/>
    </source>
</evidence>
<evidence type="ECO:0000313" key="8">
    <source>
        <dbReference type="EMBL" id="RKU46233.1"/>
    </source>
</evidence>
<reference evidence="8 9" key="1">
    <citation type="submission" date="2018-08" db="EMBL/GenBank/DDBJ databases">
        <title>Draft genome of the lignicolous fungus Coniochaeta pulveracea.</title>
        <authorList>
            <person name="Borstlap C.J."/>
            <person name="De Witt R.N."/>
            <person name="Botha A."/>
            <person name="Volschenk H."/>
        </authorList>
    </citation>
    <scope>NUCLEOTIDE SEQUENCE [LARGE SCALE GENOMIC DNA]</scope>
    <source>
        <strain evidence="8 9">CAB683</strain>
    </source>
</reference>
<dbReference type="PANTHER" id="PTHR37278">
    <property type="entry name" value="AUTOPHAGY-RELATED PROTEIN 33-RELATED"/>
    <property type="match status" value="1"/>
</dbReference>